<evidence type="ECO:0000256" key="1">
    <source>
        <dbReference type="ARBA" id="ARBA00022801"/>
    </source>
</evidence>
<evidence type="ECO:0000256" key="3">
    <source>
        <dbReference type="RuleBase" id="RU361153"/>
    </source>
</evidence>
<dbReference type="PANTHER" id="PTHR37398">
    <property type="entry name" value="ENDO-BETA-1,4-MANNANASE"/>
    <property type="match status" value="1"/>
</dbReference>
<evidence type="ECO:0000313" key="5">
    <source>
        <dbReference type="EMBL" id="PKQ27700.1"/>
    </source>
</evidence>
<comment type="caution">
    <text evidence="5">The sequence shown here is derived from an EMBL/GenBank/DDBJ whole genome shotgun (WGS) entry which is preliminary data.</text>
</comment>
<organism evidence="5 6">
    <name type="scientific">Candidatus Anoxymicrobium japonicum</name>
    <dbReference type="NCBI Taxonomy" id="2013648"/>
    <lineage>
        <taxon>Bacteria</taxon>
        <taxon>Bacillati</taxon>
        <taxon>Actinomycetota</taxon>
        <taxon>Candidatus Geothermincolia</taxon>
        <taxon>Candidatus Geothermincolales</taxon>
        <taxon>Candidatus Anoxymicrobiaceae</taxon>
        <taxon>Candidatus Anoxymicrobium</taxon>
    </lineage>
</organism>
<dbReference type="Pfam" id="PF00150">
    <property type="entry name" value="Cellulase"/>
    <property type="match status" value="1"/>
</dbReference>
<dbReference type="AlphaFoldDB" id="A0A2N3G4P8"/>
<protein>
    <recommendedName>
        <fullName evidence="4">Glycoside hydrolase family 5 domain-containing protein</fullName>
    </recommendedName>
</protein>
<name>A0A2N3G4P8_9ACTN</name>
<reference evidence="5 6" key="1">
    <citation type="journal article" date="2017" name="ISME J.">
        <title>Potential for microbial H2 and metal transformations associated with novel bacteria and archaea in deep terrestrial subsurface sediments.</title>
        <authorList>
            <person name="Hernsdorf A.W."/>
            <person name="Amano Y."/>
            <person name="Miyakawa K."/>
            <person name="Ise K."/>
            <person name="Suzuki Y."/>
            <person name="Anantharaman K."/>
            <person name="Probst A."/>
            <person name="Burstein D."/>
            <person name="Thomas B.C."/>
            <person name="Banfield J.F."/>
        </authorList>
    </citation>
    <scope>NUCLEOTIDE SEQUENCE [LARGE SCALE GENOMIC DNA]</scope>
    <source>
        <strain evidence="5">HGW-Actinobacteria-3</strain>
    </source>
</reference>
<dbReference type="SUPFAM" id="SSF51445">
    <property type="entry name" value="(Trans)glycosidases"/>
    <property type="match status" value="1"/>
</dbReference>
<evidence type="ECO:0000313" key="6">
    <source>
        <dbReference type="Proteomes" id="UP000233654"/>
    </source>
</evidence>
<feature type="domain" description="Glycoside hydrolase family 5" evidence="4">
    <location>
        <begin position="60"/>
        <end position="331"/>
    </location>
</feature>
<dbReference type="InterPro" id="IPR001547">
    <property type="entry name" value="Glyco_hydro_5"/>
</dbReference>
<sequence>MKRKTRALIVMTMTLLLIAGLVSLSPASKVAAASTSSRLHGANLAWLDGQYGHDIGTNFLFNWGCSYNHSHMQKYFQDMRKMNLNIVRIWLFENLEGLKFDSGDNVSGLDATLITNLRDTIAIAKANNIQLYLTLLNGCDVNSFEFPLSADHQTLRNRLINIIQDPGKRATYLNNAVGPLAAAFKGESQIYAFDVINECEGAVTGADGNIIGPGVSWDTMRSFILGTVTKIKSADATRQVTSTSGWHDWNNVMNGKFSGLGLDFYDFHVYDSAGYIPEYSTLNLDKPAILGEYGQKQNTSWDDTLQNDATRNFLTNCRNKGYDAGSLIWTYGYAGSTEIFNGSSHKSVGD</sequence>
<dbReference type="Proteomes" id="UP000233654">
    <property type="component" value="Unassembled WGS sequence"/>
</dbReference>
<keyword evidence="2 3" id="KW-0326">Glycosidase</keyword>
<dbReference type="PANTHER" id="PTHR37398:SF3">
    <property type="entry name" value="GLYCOSIDE HYDROLASE FAMILY 5 DOMAIN-CONTAINING PROTEIN"/>
    <property type="match status" value="1"/>
</dbReference>
<proteinExistence type="inferred from homology"/>
<dbReference type="Gene3D" id="3.20.20.80">
    <property type="entry name" value="Glycosidases"/>
    <property type="match status" value="1"/>
</dbReference>
<keyword evidence="1 3" id="KW-0378">Hydrolase</keyword>
<comment type="similarity">
    <text evidence="3">Belongs to the glycosyl hydrolase 5 (cellulase A) family.</text>
</comment>
<dbReference type="InterPro" id="IPR017853">
    <property type="entry name" value="GH"/>
</dbReference>
<evidence type="ECO:0000259" key="4">
    <source>
        <dbReference type="Pfam" id="PF00150"/>
    </source>
</evidence>
<accession>A0A2N3G4P8</accession>
<dbReference type="GO" id="GO:0000272">
    <property type="term" value="P:polysaccharide catabolic process"/>
    <property type="evidence" value="ECO:0007669"/>
    <property type="project" value="InterPro"/>
</dbReference>
<gene>
    <name evidence="5" type="ORF">CVT63_06595</name>
</gene>
<dbReference type="GO" id="GO:0004553">
    <property type="term" value="F:hydrolase activity, hydrolyzing O-glycosyl compounds"/>
    <property type="evidence" value="ECO:0007669"/>
    <property type="project" value="InterPro"/>
</dbReference>
<dbReference type="EMBL" id="PHEX01000062">
    <property type="protein sequence ID" value="PKQ27700.1"/>
    <property type="molecule type" value="Genomic_DNA"/>
</dbReference>
<evidence type="ECO:0000256" key="2">
    <source>
        <dbReference type="ARBA" id="ARBA00023295"/>
    </source>
</evidence>